<feature type="region of interest" description="Disordered" evidence="1">
    <location>
        <begin position="30"/>
        <end position="77"/>
    </location>
</feature>
<dbReference type="AlphaFoldDB" id="A0A429VAN7"/>
<dbReference type="OrthoDB" id="9812459at2"/>
<comment type="caution">
    <text evidence="2">The sequence shown here is derived from an EMBL/GenBank/DDBJ whole genome shotgun (WGS) entry which is preliminary data.</text>
</comment>
<accession>A0A429VAN7</accession>
<feature type="compositionally biased region" description="Basic and acidic residues" evidence="1">
    <location>
        <begin position="30"/>
        <end position="49"/>
    </location>
</feature>
<feature type="compositionally biased region" description="Basic and acidic residues" evidence="1">
    <location>
        <begin position="65"/>
        <end position="77"/>
    </location>
</feature>
<dbReference type="Pfam" id="PF18856">
    <property type="entry name" value="baeRF_family12"/>
    <property type="match status" value="1"/>
</dbReference>
<evidence type="ECO:0000313" key="3">
    <source>
        <dbReference type="Proteomes" id="UP000274661"/>
    </source>
</evidence>
<evidence type="ECO:0000313" key="2">
    <source>
        <dbReference type="EMBL" id="RST31031.1"/>
    </source>
</evidence>
<feature type="compositionally biased region" description="Polar residues" evidence="1">
    <location>
        <begin position="55"/>
        <end position="64"/>
    </location>
</feature>
<keyword evidence="3" id="KW-1185">Reference proteome</keyword>
<dbReference type="RefSeq" id="WP_126718864.1">
    <property type="nucleotide sequence ID" value="NZ_RWJF01000001.1"/>
</dbReference>
<name>A0A429VAN7_9SPHN</name>
<proteinExistence type="predicted"/>
<evidence type="ECO:0000256" key="1">
    <source>
        <dbReference type="SAM" id="MobiDB-lite"/>
    </source>
</evidence>
<sequence>MPIPNNALVLVVDGRKTLFFRNHGDENQIDLRTEAHDEREDRKDGDIKTDAPGSAQGSAGTGHSSYEETDFHQQEEDRWVKDAADELCKRALRNDFDHLCIVAPPKALGVLRKALHKEVEKRLICTINKEMSGRPIPDIERLIESETAAKAPAEV</sequence>
<dbReference type="EMBL" id="RWJF01000001">
    <property type="protein sequence ID" value="RST31031.1"/>
    <property type="molecule type" value="Genomic_DNA"/>
</dbReference>
<gene>
    <name evidence="2" type="ORF">HMF7854_09405</name>
</gene>
<organism evidence="2 3">
    <name type="scientific">Sphingomonas ginkgonis</name>
    <dbReference type="NCBI Taxonomy" id="2315330"/>
    <lineage>
        <taxon>Bacteria</taxon>
        <taxon>Pseudomonadati</taxon>
        <taxon>Pseudomonadota</taxon>
        <taxon>Alphaproteobacteria</taxon>
        <taxon>Sphingomonadales</taxon>
        <taxon>Sphingomonadaceae</taxon>
        <taxon>Sphingomonas</taxon>
    </lineage>
</organism>
<dbReference type="InterPro" id="IPR041374">
    <property type="entry name" value="BaeRF_family12"/>
</dbReference>
<dbReference type="Proteomes" id="UP000274661">
    <property type="component" value="Unassembled WGS sequence"/>
</dbReference>
<protein>
    <submittedName>
        <fullName evidence="2">Host attachment protein</fullName>
    </submittedName>
</protein>
<reference evidence="2 3" key="1">
    <citation type="submission" date="2018-12" db="EMBL/GenBank/DDBJ databases">
        <title>Sphingomonas sp. HMF7854 Genome sequencing and assembly.</title>
        <authorList>
            <person name="Cha I."/>
            <person name="Kang H."/>
            <person name="Kim H."/>
            <person name="Kang J."/>
            <person name="Joh K."/>
        </authorList>
    </citation>
    <scope>NUCLEOTIDE SEQUENCE [LARGE SCALE GENOMIC DNA]</scope>
    <source>
        <strain evidence="2 3">HMF7854</strain>
    </source>
</reference>